<evidence type="ECO:0000313" key="4">
    <source>
        <dbReference type="Proteomes" id="UP000297299"/>
    </source>
</evidence>
<feature type="compositionally biased region" description="Basic and acidic residues" evidence="1">
    <location>
        <begin position="816"/>
        <end position="827"/>
    </location>
</feature>
<feature type="compositionally biased region" description="Polar residues" evidence="1">
    <location>
        <begin position="735"/>
        <end position="746"/>
    </location>
</feature>
<dbReference type="InterPro" id="IPR058348">
    <property type="entry name" value="DUF8035"/>
</dbReference>
<evidence type="ECO:0000259" key="2">
    <source>
        <dbReference type="Pfam" id="PF26118"/>
    </source>
</evidence>
<proteinExistence type="predicted"/>
<dbReference type="OrthoDB" id="5418088at2759"/>
<feature type="compositionally biased region" description="Basic and acidic residues" evidence="1">
    <location>
        <begin position="605"/>
        <end position="642"/>
    </location>
</feature>
<dbReference type="Pfam" id="PF26118">
    <property type="entry name" value="DUF8035"/>
    <property type="match status" value="1"/>
</dbReference>
<dbReference type="PANTHER" id="PTHR42081">
    <property type="entry name" value="ZINC FINGER PROTEIN DHHC DOMAIN CONTAINING PROTEIN"/>
    <property type="match status" value="1"/>
</dbReference>
<feature type="region of interest" description="Disordered" evidence="1">
    <location>
        <begin position="720"/>
        <end position="843"/>
    </location>
</feature>
<comment type="caution">
    <text evidence="3">The sequence shown here is derived from an EMBL/GenBank/DDBJ whole genome shotgun (WGS) entry which is preliminary data.</text>
</comment>
<accession>A0A4Y8D7U4</accession>
<dbReference type="PANTHER" id="PTHR42081:SF1">
    <property type="entry name" value="ZINC FINGER PROTEIN DHHC DOMAIN CONTAINING PROTEIN"/>
    <property type="match status" value="1"/>
</dbReference>
<reference evidence="3 4" key="1">
    <citation type="submission" date="2017-11" db="EMBL/GenBank/DDBJ databases">
        <title>Comparative genomics of Botrytis spp.</title>
        <authorList>
            <person name="Valero-Jimenez C.A."/>
            <person name="Tapia P."/>
            <person name="Veloso J."/>
            <person name="Silva-Moreno E."/>
            <person name="Staats M."/>
            <person name="Valdes J.H."/>
            <person name="Van Kan J.A.L."/>
        </authorList>
    </citation>
    <scope>NUCLEOTIDE SEQUENCE [LARGE SCALE GENOMIC DNA]</scope>
    <source>
        <strain evidence="3 4">MUCL2830</strain>
    </source>
</reference>
<feature type="compositionally biased region" description="Basic and acidic residues" evidence="1">
    <location>
        <begin position="156"/>
        <end position="169"/>
    </location>
</feature>
<dbReference type="AlphaFoldDB" id="A0A4Y8D7U4"/>
<feature type="compositionally biased region" description="Basic and acidic residues" evidence="1">
    <location>
        <begin position="511"/>
        <end position="597"/>
    </location>
</feature>
<evidence type="ECO:0000313" key="3">
    <source>
        <dbReference type="EMBL" id="TEY73212.1"/>
    </source>
</evidence>
<organism evidence="3 4">
    <name type="scientific">Botryotinia calthae</name>
    <dbReference type="NCBI Taxonomy" id="38488"/>
    <lineage>
        <taxon>Eukaryota</taxon>
        <taxon>Fungi</taxon>
        <taxon>Dikarya</taxon>
        <taxon>Ascomycota</taxon>
        <taxon>Pezizomycotina</taxon>
        <taxon>Leotiomycetes</taxon>
        <taxon>Helotiales</taxon>
        <taxon>Sclerotiniaceae</taxon>
        <taxon>Botryotinia</taxon>
    </lineage>
</organism>
<dbReference type="STRING" id="38488.A0A4Y8D7U4"/>
<gene>
    <name evidence="3" type="ORF">BOTCAL_0081g00020</name>
</gene>
<feature type="compositionally biased region" description="Basic and acidic residues" evidence="1">
    <location>
        <begin position="370"/>
        <end position="393"/>
    </location>
</feature>
<dbReference type="Proteomes" id="UP000297299">
    <property type="component" value="Unassembled WGS sequence"/>
</dbReference>
<keyword evidence="4" id="KW-1185">Reference proteome</keyword>
<evidence type="ECO:0000256" key="1">
    <source>
        <dbReference type="SAM" id="MobiDB-lite"/>
    </source>
</evidence>
<feature type="domain" description="DUF8035" evidence="2">
    <location>
        <begin position="846"/>
        <end position="900"/>
    </location>
</feature>
<feature type="compositionally biased region" description="Low complexity" evidence="1">
    <location>
        <begin position="491"/>
        <end position="507"/>
    </location>
</feature>
<feature type="compositionally biased region" description="Basic and acidic residues" evidence="1">
    <location>
        <begin position="918"/>
        <end position="932"/>
    </location>
</feature>
<feature type="compositionally biased region" description="Basic and acidic residues" evidence="1">
    <location>
        <begin position="756"/>
        <end position="780"/>
    </location>
</feature>
<protein>
    <recommendedName>
        <fullName evidence="2">DUF8035 domain-containing protein</fullName>
    </recommendedName>
</protein>
<feature type="region of interest" description="Disordered" evidence="1">
    <location>
        <begin position="151"/>
        <end position="226"/>
    </location>
</feature>
<feature type="compositionally biased region" description="Polar residues" evidence="1">
    <location>
        <begin position="668"/>
        <end position="680"/>
    </location>
</feature>
<dbReference type="EMBL" id="PHWZ01000081">
    <property type="protein sequence ID" value="TEY73212.1"/>
    <property type="molecule type" value="Genomic_DNA"/>
</dbReference>
<feature type="compositionally biased region" description="Low complexity" evidence="1">
    <location>
        <begin position="194"/>
        <end position="219"/>
    </location>
</feature>
<feature type="compositionally biased region" description="Basic and acidic residues" evidence="1">
    <location>
        <begin position="415"/>
        <end position="490"/>
    </location>
</feature>
<feature type="region of interest" description="Disordered" evidence="1">
    <location>
        <begin position="252"/>
        <end position="707"/>
    </location>
</feature>
<feature type="region of interest" description="Disordered" evidence="1">
    <location>
        <begin position="1"/>
        <end position="92"/>
    </location>
</feature>
<sequence length="987" mass="112384">MNDRYSRHTRPRSPTYNPARASLPVDLSYNNHSSGSHTHHHVVPLSRHENPRSSSSSFNSAHVPITTTTYKVKPEHRTASRTRSNTVDSRPNAHTVFTSIPKHPTVVHTSAVRPASPSIKNPYRASQEEYYTIPASSRSSHHHSRYASLDNADMNRSSRDSHGHREPSHLRIGIPSSRDIPGYIPTPSTASSYIPTPITASYSTPASTPSYATTTTTTTKPRGPVYTANLVRHPDTVADDYGEDGYGYTNPKDLVTYDLNNSHPRHVRRDSVDSRSRPASAGMTNPLGFGETVQSPRSYDTRERGPPPSTRGFDRIQTWDPQLASARMPVPHVTPIEPIQRPVRMDPPAGYESDGPQRRTSTRRPVSMYQDRDSARHAPRDEYYSSREEEMRERKPHQRHERYDDSVEQRGFGLRPERTERQERPASRAERQERPASRAERSERPASRAERPERPERTERHERSDRHDRSPRNEREDDRREKKSSTHEKLATGLSIASAALGLGAMANTMKPDDRDDRDDERRRKDYGDDSRRRRERGDKEMVDVSNERRHTDSRDSSESDKPDRKERRERSHRNERDSTESVGREPKEKRHRDRGEVTPPLPPRRREEDDVPEARKERSREEMLPAPRDVARDDKDRRSPDNDFVDLSGRNPKERLSSPDDRPRSDAATTGATNGNNSDTSDEATNHHRRPRRISGAAAAPFNPRDTMDLKALKAALADQDVPADKEPVPVLSPKQSAQESTLAPSNKPIGRKSITKDMSEVAELRAELNREERGRREASAPATGETKQARVVSPPREKVEEKPEKPVIKGILRQPREKFPEDPSPIREGVAPLKDAKKDGVPADARWTKIARKLVNPAALEVGKERFEARDDFVIVLRVLSREEIQAYATATQQIRAAREEREEEAARERRRAKREARERRNRKREEYGRSRHHYSGSDTSESYEDDRPRMLEQAPPGSNKRPVFGDDALMSGGLSGRDRVEVGR</sequence>
<feature type="compositionally biased region" description="Basic and acidic residues" evidence="1">
    <location>
        <begin position="899"/>
        <end position="910"/>
    </location>
</feature>
<feature type="compositionally biased region" description="Basic and acidic residues" evidence="1">
    <location>
        <begin position="652"/>
        <end position="666"/>
    </location>
</feature>
<name>A0A4Y8D7U4_9HELO</name>
<feature type="compositionally biased region" description="Basic and acidic residues" evidence="1">
    <location>
        <begin position="797"/>
        <end position="809"/>
    </location>
</feature>
<feature type="region of interest" description="Disordered" evidence="1">
    <location>
        <begin position="893"/>
        <end position="987"/>
    </location>
</feature>